<feature type="domain" description="Glycosyltransferase 2-like" evidence="2">
    <location>
        <begin position="7"/>
        <end position="167"/>
    </location>
</feature>
<reference evidence="3 4" key="1">
    <citation type="submission" date="2024-02" db="EMBL/GenBank/DDBJ databases">
        <title>A Gaetbulibacter species isolated from tidal flats and genomic insights of their niches.</title>
        <authorList>
            <person name="Ye Y."/>
        </authorList>
    </citation>
    <scope>NUCLEOTIDE SEQUENCE [LARGE SCALE GENOMIC DNA]</scope>
    <source>
        <strain evidence="3 4">KYW382</strain>
    </source>
</reference>
<evidence type="ECO:0000313" key="3">
    <source>
        <dbReference type="EMBL" id="MFH6771187.1"/>
    </source>
</evidence>
<organism evidence="3 4">
    <name type="scientific">Gaetbulibacter aestuarii</name>
    <dbReference type="NCBI Taxonomy" id="1502358"/>
    <lineage>
        <taxon>Bacteria</taxon>
        <taxon>Pseudomonadati</taxon>
        <taxon>Bacteroidota</taxon>
        <taxon>Flavobacteriia</taxon>
        <taxon>Flavobacteriales</taxon>
        <taxon>Flavobacteriaceae</taxon>
        <taxon>Gaetbulibacter</taxon>
    </lineage>
</organism>
<dbReference type="Gene3D" id="3.90.550.10">
    <property type="entry name" value="Spore Coat Polysaccharide Biosynthesis Protein SpsA, Chain A"/>
    <property type="match status" value="1"/>
</dbReference>
<dbReference type="GO" id="GO:0016757">
    <property type="term" value="F:glycosyltransferase activity"/>
    <property type="evidence" value="ECO:0007669"/>
    <property type="project" value="UniProtKB-KW"/>
</dbReference>
<dbReference type="SUPFAM" id="SSF53448">
    <property type="entry name" value="Nucleotide-diphospho-sugar transferases"/>
    <property type="match status" value="1"/>
</dbReference>
<dbReference type="EC" id="2.4.-.-" evidence="3"/>
<keyword evidence="1" id="KW-0472">Membrane</keyword>
<protein>
    <submittedName>
        <fullName evidence="3">Glycosyltransferase family 2 protein</fullName>
        <ecNumber evidence="3">2.4.-.-</ecNumber>
    </submittedName>
</protein>
<evidence type="ECO:0000313" key="4">
    <source>
        <dbReference type="Proteomes" id="UP001610100"/>
    </source>
</evidence>
<keyword evidence="3" id="KW-0328">Glycosyltransferase</keyword>
<gene>
    <name evidence="3" type="ORF">V8G58_04510</name>
</gene>
<dbReference type="InterPro" id="IPR029044">
    <property type="entry name" value="Nucleotide-diphossugar_trans"/>
</dbReference>
<dbReference type="PANTHER" id="PTHR43179:SF7">
    <property type="entry name" value="RHAMNOSYLTRANSFERASE WBBL"/>
    <property type="match status" value="1"/>
</dbReference>
<keyword evidence="3" id="KW-0808">Transferase</keyword>
<dbReference type="CDD" id="cd04186">
    <property type="entry name" value="GT_2_like_c"/>
    <property type="match status" value="1"/>
</dbReference>
<sequence>MEKKVFIIIVSYNGEHWIEKNLQSLRQSIYPVSTIVIDNKSTDTTVSLVQKFTEVELIESEENLGFGKANNLGIRRAIQRGADYVFLLNQDTWIFPETMKALVDTAANNPEFGILSPLHFSADNTTLDANFERYYQRKTKTISENLIEVPFVNAAAWLIPKRVIKQVGLFEPLFSHYGEDRNYVDRVGYHQFKIGVVKRTKMVHDRVIQRHFKKDVIQSKFMMLSTVLNVNHSLIMGYLKAFRSVFGLPKYFSKFYGSSQILRLFFTLLFYFAGLKLRIITLYKKRSSYK</sequence>
<name>A0ABW7MWI2_9FLAO</name>
<dbReference type="Proteomes" id="UP001610100">
    <property type="component" value="Unassembled WGS sequence"/>
</dbReference>
<proteinExistence type="predicted"/>
<dbReference type="Pfam" id="PF00535">
    <property type="entry name" value="Glycos_transf_2"/>
    <property type="match status" value="1"/>
</dbReference>
<comment type="caution">
    <text evidence="3">The sequence shown here is derived from an EMBL/GenBank/DDBJ whole genome shotgun (WGS) entry which is preliminary data.</text>
</comment>
<evidence type="ECO:0000259" key="2">
    <source>
        <dbReference type="Pfam" id="PF00535"/>
    </source>
</evidence>
<dbReference type="PANTHER" id="PTHR43179">
    <property type="entry name" value="RHAMNOSYLTRANSFERASE WBBL"/>
    <property type="match status" value="1"/>
</dbReference>
<evidence type="ECO:0000256" key="1">
    <source>
        <dbReference type="SAM" id="Phobius"/>
    </source>
</evidence>
<dbReference type="EMBL" id="JBAWKB010000001">
    <property type="protein sequence ID" value="MFH6771187.1"/>
    <property type="molecule type" value="Genomic_DNA"/>
</dbReference>
<feature type="transmembrane region" description="Helical" evidence="1">
    <location>
        <begin position="261"/>
        <end position="280"/>
    </location>
</feature>
<keyword evidence="4" id="KW-1185">Reference proteome</keyword>
<keyword evidence="1" id="KW-1133">Transmembrane helix</keyword>
<keyword evidence="1" id="KW-0812">Transmembrane</keyword>
<accession>A0ABW7MWI2</accession>
<dbReference type="InterPro" id="IPR001173">
    <property type="entry name" value="Glyco_trans_2-like"/>
</dbReference>
<dbReference type="RefSeq" id="WP_344740175.1">
    <property type="nucleotide sequence ID" value="NZ_BAABAY010000001.1"/>
</dbReference>